<name>A0A101NPQ7_9ACTN</name>
<evidence type="ECO:0000313" key="2">
    <source>
        <dbReference type="EMBL" id="KUM97168.1"/>
    </source>
</evidence>
<sequence>MPAAGARAGTPGSCWESVPAAPALPGPLVVARIATVAAEVPQGLAGRQTVGVALPGAQCCCVVWGGGRPVGEVVVGDQSPVHHRPAPAPLARGLLVQFARPVEEGRERLGILARRPEHRMPSTRSSRA</sequence>
<dbReference type="EMBL" id="LMWL01000012">
    <property type="protein sequence ID" value="KUM97168.1"/>
    <property type="molecule type" value="Genomic_DNA"/>
</dbReference>
<feature type="compositionally biased region" description="Basic and acidic residues" evidence="1">
    <location>
        <begin position="109"/>
        <end position="120"/>
    </location>
</feature>
<dbReference type="AlphaFoldDB" id="A0A101NPQ7"/>
<gene>
    <name evidence="2" type="ORF">AQI88_09210</name>
</gene>
<reference evidence="2 3" key="1">
    <citation type="submission" date="2015-10" db="EMBL/GenBank/DDBJ databases">
        <title>Draft genome sequence of Streptomyces cellostaticus DSM 40189, type strain for the species Streptomyces cellostaticus.</title>
        <authorList>
            <person name="Ruckert C."/>
            <person name="Winkler A."/>
            <person name="Kalinowski J."/>
            <person name="Kampfer P."/>
            <person name="Glaeser S."/>
        </authorList>
    </citation>
    <scope>NUCLEOTIDE SEQUENCE [LARGE SCALE GENOMIC DNA]</scope>
    <source>
        <strain evidence="2 3">DSM 40189</strain>
    </source>
</reference>
<feature type="region of interest" description="Disordered" evidence="1">
    <location>
        <begin position="109"/>
        <end position="128"/>
    </location>
</feature>
<proteinExistence type="predicted"/>
<evidence type="ECO:0000256" key="1">
    <source>
        <dbReference type="SAM" id="MobiDB-lite"/>
    </source>
</evidence>
<evidence type="ECO:0000313" key="3">
    <source>
        <dbReference type="Proteomes" id="UP000054241"/>
    </source>
</evidence>
<dbReference type="Proteomes" id="UP000054241">
    <property type="component" value="Unassembled WGS sequence"/>
</dbReference>
<organism evidence="2 3">
    <name type="scientific">Streptomyces cellostaticus</name>
    <dbReference type="NCBI Taxonomy" id="67285"/>
    <lineage>
        <taxon>Bacteria</taxon>
        <taxon>Bacillati</taxon>
        <taxon>Actinomycetota</taxon>
        <taxon>Actinomycetes</taxon>
        <taxon>Kitasatosporales</taxon>
        <taxon>Streptomycetaceae</taxon>
        <taxon>Streptomyces</taxon>
    </lineage>
</organism>
<comment type="caution">
    <text evidence="2">The sequence shown here is derived from an EMBL/GenBank/DDBJ whole genome shotgun (WGS) entry which is preliminary data.</text>
</comment>
<accession>A0A101NPQ7</accession>
<dbReference type="RefSeq" id="WP_066994787.1">
    <property type="nucleotide sequence ID" value="NZ_KQ948017.1"/>
</dbReference>
<protein>
    <submittedName>
        <fullName evidence="2">Uncharacterized protein</fullName>
    </submittedName>
</protein>
<keyword evidence="3" id="KW-1185">Reference proteome</keyword>